<dbReference type="GO" id="GO:0008933">
    <property type="term" value="F:peptidoglycan lytic transglycosylase activity"/>
    <property type="evidence" value="ECO:0007669"/>
    <property type="project" value="InterPro"/>
</dbReference>
<evidence type="ECO:0000256" key="1">
    <source>
        <dbReference type="ARBA" id="ARBA00007734"/>
    </source>
</evidence>
<dbReference type="Proteomes" id="UP000000647">
    <property type="component" value="Chromosome"/>
</dbReference>
<dbReference type="InterPro" id="IPR008258">
    <property type="entry name" value="Transglycosylase_SLT_dom_1"/>
</dbReference>
<evidence type="ECO:0000256" key="2">
    <source>
        <dbReference type="SAM" id="SignalP"/>
    </source>
</evidence>
<proteinExistence type="inferred from homology"/>
<dbReference type="GO" id="GO:0000270">
    <property type="term" value="P:peptidoglycan metabolic process"/>
    <property type="evidence" value="ECO:0007669"/>
    <property type="project" value="InterPro"/>
</dbReference>
<keyword evidence="5" id="KW-1185">Reference proteome</keyword>
<dbReference type="InterPro" id="IPR023346">
    <property type="entry name" value="Lysozyme-like_dom_sf"/>
</dbReference>
<evidence type="ECO:0000313" key="5">
    <source>
        <dbReference type="Proteomes" id="UP000000647"/>
    </source>
</evidence>
<dbReference type="Pfam" id="PF01464">
    <property type="entry name" value="SLT"/>
    <property type="match status" value="1"/>
</dbReference>
<dbReference type="InterPro" id="IPR000189">
    <property type="entry name" value="Transglyc_AS"/>
</dbReference>
<dbReference type="EMBL" id="CP000544">
    <property type="protein sequence ID" value="ABM61091.1"/>
    <property type="molecule type" value="Genomic_DNA"/>
</dbReference>
<dbReference type="Gene3D" id="1.10.530.10">
    <property type="match status" value="1"/>
</dbReference>
<sequence length="385" mass="43621">MDTRRWVLSALIGTLAVPGAVHAGDALEQFREQQRESFDDFATDFRERYADFRDTFHEELEAYQEELSQRWEEPRVSDRREWVQYGDDQASRTVVDYARNEIVVDVPGEGREAVQAAAQRLDELLQTTLAEAYEGDEVTQRTWDRLDIPESETTAAGNSDEQRVLSEISAEDVEEMMAQAKAEQRQEPEGDGRRDILSFSVPMPESRASDKAEEFREDVEAEAERYDVDPALMLAVMHSESSFNPMARSHIPAYGLMQIVPESAGRDVAQRVYGEQRLFSPDYLYNPDNNIRAGAVYLDILDSSYLSAIEDPESRLYAVISAYNTGAGNVARAFVDGTNVSAAAEVINDMSPDEVYETLAENLPYEETRNYLVNVASRHQAYRDF</sequence>
<dbReference type="HOGENOM" id="CLU_044583_0_0_6"/>
<feature type="domain" description="Transglycosylase SLT" evidence="3">
    <location>
        <begin position="220"/>
        <end position="334"/>
    </location>
</feature>
<dbReference type="PROSITE" id="PS00922">
    <property type="entry name" value="TRANSGLYCOSYLASE"/>
    <property type="match status" value="1"/>
</dbReference>
<feature type="chain" id="PRO_5002640687" evidence="2">
    <location>
        <begin position="24"/>
        <end position="385"/>
    </location>
</feature>
<dbReference type="eggNOG" id="COG0741">
    <property type="taxonomic scope" value="Bacteria"/>
</dbReference>
<reference evidence="5" key="1">
    <citation type="submission" date="2006-12" db="EMBL/GenBank/DDBJ databases">
        <title>Complete sequence of Halorhodospira halophila SL1.</title>
        <authorList>
            <consortium name="US DOE Joint Genome Institute"/>
            <person name="Copeland A."/>
            <person name="Lucas S."/>
            <person name="Lapidus A."/>
            <person name="Barry K."/>
            <person name="Detter J.C."/>
            <person name="Glavina del Rio T."/>
            <person name="Hammon N."/>
            <person name="Israni S."/>
            <person name="Dalin E."/>
            <person name="Tice H."/>
            <person name="Pitluck S."/>
            <person name="Saunders E."/>
            <person name="Brettin T."/>
            <person name="Bruce D."/>
            <person name="Han C."/>
            <person name="Tapia R."/>
            <person name="Schmutz J."/>
            <person name="Larimer F."/>
            <person name="Land M."/>
            <person name="Hauser L."/>
            <person name="Kyrpides N."/>
            <person name="Mikhailova N."/>
            <person name="Hoff W."/>
            <person name="Richardson P."/>
        </authorList>
    </citation>
    <scope>NUCLEOTIDE SEQUENCE [LARGE SCALE GENOMIC DNA]</scope>
    <source>
        <strain evidence="5">DSM 244 / SL1</strain>
    </source>
</reference>
<evidence type="ECO:0000259" key="3">
    <source>
        <dbReference type="Pfam" id="PF01464"/>
    </source>
</evidence>
<dbReference type="CDD" id="cd16893">
    <property type="entry name" value="LT_MltC_MltE"/>
    <property type="match status" value="1"/>
</dbReference>
<dbReference type="STRING" id="349124.Hhal_0297"/>
<name>A1WTS9_HALHL</name>
<dbReference type="RefSeq" id="WP_011813114.1">
    <property type="nucleotide sequence ID" value="NC_008789.1"/>
</dbReference>
<reference evidence="4 5" key="2">
    <citation type="journal article" date="2013" name="Stand. Genomic Sci.">
        <title>Complete genome sequence of Halorhodospira halophila SL1.</title>
        <authorList>
            <person name="Challacombe J.F."/>
            <person name="Majid S."/>
            <person name="Deole R."/>
            <person name="Brettin T.S."/>
            <person name="Bruce D."/>
            <person name="Delano S.F."/>
            <person name="Detter J.C."/>
            <person name="Gleasner C.D."/>
            <person name="Han C.S."/>
            <person name="Misra M."/>
            <person name="Reitenga K.G."/>
            <person name="Mikhailova N."/>
            <person name="Woyke T."/>
            <person name="Pitluck S."/>
            <person name="Nolan M."/>
            <person name="Land M.L."/>
            <person name="Saunders E."/>
            <person name="Tapia R."/>
            <person name="Lapidus A."/>
            <person name="Ivanova N."/>
            <person name="Hoff W.D."/>
        </authorList>
    </citation>
    <scope>NUCLEOTIDE SEQUENCE [LARGE SCALE GENOMIC DNA]</scope>
    <source>
        <strain evidence="5">DSM 244 / SL1</strain>
    </source>
</reference>
<dbReference type="PANTHER" id="PTHR37423:SF2">
    <property type="entry name" value="MEMBRANE-BOUND LYTIC MUREIN TRANSGLYCOSYLASE C"/>
    <property type="match status" value="1"/>
</dbReference>
<protein>
    <submittedName>
        <fullName evidence="4">Lytic transglycosylase, catalytic</fullName>
    </submittedName>
</protein>
<comment type="similarity">
    <text evidence="1">Belongs to the transglycosylase Slt family.</text>
</comment>
<gene>
    <name evidence="4" type="ordered locus">Hhal_0297</name>
</gene>
<evidence type="ECO:0000313" key="4">
    <source>
        <dbReference type="EMBL" id="ABM61091.1"/>
    </source>
</evidence>
<dbReference type="PANTHER" id="PTHR37423">
    <property type="entry name" value="SOLUBLE LYTIC MUREIN TRANSGLYCOSYLASE-RELATED"/>
    <property type="match status" value="1"/>
</dbReference>
<dbReference type="OrthoDB" id="9815002at2"/>
<feature type="signal peptide" evidence="2">
    <location>
        <begin position="1"/>
        <end position="23"/>
    </location>
</feature>
<dbReference type="CAZy" id="GH23">
    <property type="family name" value="Glycoside Hydrolase Family 23"/>
</dbReference>
<dbReference type="KEGG" id="hha:Hhal_0297"/>
<dbReference type="AlphaFoldDB" id="A1WTS9"/>
<dbReference type="GO" id="GO:0016020">
    <property type="term" value="C:membrane"/>
    <property type="evidence" value="ECO:0007669"/>
    <property type="project" value="InterPro"/>
</dbReference>
<organism evidence="4 5">
    <name type="scientific">Halorhodospira halophila (strain DSM 244 / SL1)</name>
    <name type="common">Ectothiorhodospira halophila (strain DSM 244 / SL1)</name>
    <dbReference type="NCBI Taxonomy" id="349124"/>
    <lineage>
        <taxon>Bacteria</taxon>
        <taxon>Pseudomonadati</taxon>
        <taxon>Pseudomonadota</taxon>
        <taxon>Gammaproteobacteria</taxon>
        <taxon>Chromatiales</taxon>
        <taxon>Ectothiorhodospiraceae</taxon>
        <taxon>Halorhodospira</taxon>
    </lineage>
</organism>
<accession>A1WTS9</accession>
<keyword evidence="2" id="KW-0732">Signal</keyword>
<dbReference type="SUPFAM" id="SSF53955">
    <property type="entry name" value="Lysozyme-like"/>
    <property type="match status" value="1"/>
</dbReference>